<proteinExistence type="predicted"/>
<evidence type="ECO:0008006" key="2">
    <source>
        <dbReference type="Google" id="ProtNLM"/>
    </source>
</evidence>
<reference evidence="1" key="1">
    <citation type="journal article" date="2015" name="Nature">
        <title>Complex archaea that bridge the gap between prokaryotes and eukaryotes.</title>
        <authorList>
            <person name="Spang A."/>
            <person name="Saw J.H."/>
            <person name="Jorgensen S.L."/>
            <person name="Zaremba-Niedzwiedzka K."/>
            <person name="Martijn J."/>
            <person name="Lind A.E."/>
            <person name="van Eijk R."/>
            <person name="Schleper C."/>
            <person name="Guy L."/>
            <person name="Ettema T.J."/>
        </authorList>
    </citation>
    <scope>NUCLEOTIDE SEQUENCE</scope>
</reference>
<protein>
    <recommendedName>
        <fullName evidence="2">Primase</fullName>
    </recommendedName>
</protein>
<name>A0A0F8Y5J9_9ZZZZ</name>
<dbReference type="AlphaFoldDB" id="A0A0F8Y5J9"/>
<sequence>MQRILDDWIDSYLTFVDNTEPPILFKKWTAVSVVASCLQRKCFLPWGSLTFYPNMYIVLVGPSGVRKGTAMNPGLDILQDMGKVKIAAQATSYQALIRRLKDTNYQDPDLETGAMQFHSSMTIYSKEFTVFLGYHNRELMSGLCDWYDCDRTWKYETIARKVEEIVGVWVNLYGATTPALIQSSLPMDAIGGGLTSRIIYICEDKMGKMVLIPTQTQEEADLAAQEAREGQALVEQPFVIKNPVMDPDKRTEVLESILEQTDPT</sequence>
<comment type="caution">
    <text evidence="1">The sequence shown here is derived from an EMBL/GenBank/DDBJ whole genome shotgun (WGS) entry which is preliminary data.</text>
</comment>
<evidence type="ECO:0000313" key="1">
    <source>
        <dbReference type="EMBL" id="KKK49419.1"/>
    </source>
</evidence>
<dbReference type="EMBL" id="LAZR01068553">
    <property type="protein sequence ID" value="KKK49419.1"/>
    <property type="molecule type" value="Genomic_DNA"/>
</dbReference>
<feature type="non-terminal residue" evidence="1">
    <location>
        <position position="264"/>
    </location>
</feature>
<gene>
    <name evidence="1" type="ORF">LCGC14_3135250</name>
</gene>
<organism evidence="1">
    <name type="scientific">marine sediment metagenome</name>
    <dbReference type="NCBI Taxonomy" id="412755"/>
    <lineage>
        <taxon>unclassified sequences</taxon>
        <taxon>metagenomes</taxon>
        <taxon>ecological metagenomes</taxon>
    </lineage>
</organism>
<accession>A0A0F8Y5J9</accession>